<dbReference type="SMART" id="SM00304">
    <property type="entry name" value="HAMP"/>
    <property type="match status" value="1"/>
</dbReference>
<evidence type="ECO:0000256" key="4">
    <source>
        <dbReference type="ARBA" id="ARBA00022553"/>
    </source>
</evidence>
<name>A0A367RMC9_NOSPU</name>
<protein>
    <recommendedName>
        <fullName evidence="3">histidine kinase</fullName>
        <ecNumber evidence="3">2.7.13.3</ecNumber>
    </recommendedName>
</protein>
<reference evidence="10 11" key="1">
    <citation type="submission" date="2016-04" db="EMBL/GenBank/DDBJ databases">
        <authorList>
            <person name="Evans L.H."/>
            <person name="Alamgir A."/>
            <person name="Owens N."/>
            <person name="Weber N.D."/>
            <person name="Virtaneva K."/>
            <person name="Barbian K."/>
            <person name="Babar A."/>
            <person name="Rosenke K."/>
        </authorList>
    </citation>
    <scope>NUCLEOTIDE SEQUENCE [LARGE SCALE GENOMIC DNA]</scope>
    <source>
        <strain evidence="10">NIES-2108</strain>
    </source>
</reference>
<dbReference type="InterPro" id="IPR021796">
    <property type="entry name" value="Tll0287-like_dom"/>
</dbReference>
<organism evidence="10 11">
    <name type="scientific">Nostoc punctiforme NIES-2108</name>
    <dbReference type="NCBI Taxonomy" id="1356359"/>
    <lineage>
        <taxon>Bacteria</taxon>
        <taxon>Bacillati</taxon>
        <taxon>Cyanobacteriota</taxon>
        <taxon>Cyanophyceae</taxon>
        <taxon>Nostocales</taxon>
        <taxon>Nostocaceae</taxon>
        <taxon>Nostoc</taxon>
    </lineage>
</organism>
<keyword evidence="6 10" id="KW-0418">Kinase</keyword>
<dbReference type="PANTHER" id="PTHR45528:SF9">
    <property type="entry name" value="SENSOR HISTIDINE KINASE YBDK"/>
    <property type="match status" value="1"/>
</dbReference>
<evidence type="ECO:0000256" key="7">
    <source>
        <dbReference type="ARBA" id="ARBA00023136"/>
    </source>
</evidence>
<feature type="transmembrane region" description="Helical" evidence="8">
    <location>
        <begin position="222"/>
        <end position="244"/>
    </location>
</feature>
<proteinExistence type="predicted"/>
<dbReference type="Gene3D" id="6.10.340.10">
    <property type="match status" value="1"/>
</dbReference>
<feature type="domain" description="HAMP" evidence="9">
    <location>
        <begin position="246"/>
        <end position="298"/>
    </location>
</feature>
<evidence type="ECO:0000313" key="10">
    <source>
        <dbReference type="EMBL" id="RCJ36880.1"/>
    </source>
</evidence>
<dbReference type="AlphaFoldDB" id="A0A367RMC9"/>
<dbReference type="InterPro" id="IPR003660">
    <property type="entry name" value="HAMP_dom"/>
</dbReference>
<comment type="caution">
    <text evidence="10">The sequence shown here is derived from an EMBL/GenBank/DDBJ whole genome shotgun (WGS) entry which is preliminary data.</text>
</comment>
<dbReference type="GO" id="GO:0016020">
    <property type="term" value="C:membrane"/>
    <property type="evidence" value="ECO:0007669"/>
    <property type="project" value="UniProtKB-SubCell"/>
</dbReference>
<gene>
    <name evidence="10" type="ORF">A6769_15435</name>
</gene>
<evidence type="ECO:0000256" key="1">
    <source>
        <dbReference type="ARBA" id="ARBA00000085"/>
    </source>
</evidence>
<dbReference type="Proteomes" id="UP000252085">
    <property type="component" value="Unassembled WGS sequence"/>
</dbReference>
<keyword evidence="4" id="KW-0597">Phosphoprotein</keyword>
<dbReference type="CDD" id="cd06225">
    <property type="entry name" value="HAMP"/>
    <property type="match status" value="1"/>
</dbReference>
<evidence type="ECO:0000259" key="9">
    <source>
        <dbReference type="PROSITE" id="PS50885"/>
    </source>
</evidence>
<keyword evidence="7 8" id="KW-0472">Membrane</keyword>
<keyword evidence="5" id="KW-0808">Transferase</keyword>
<keyword evidence="8" id="KW-1133">Transmembrane helix</keyword>
<dbReference type="EC" id="2.7.13.3" evidence="3"/>
<comment type="subcellular location">
    <subcellularLocation>
        <location evidence="2">Membrane</location>
        <topology evidence="2">Multi-pass membrane protein</topology>
    </subcellularLocation>
</comment>
<evidence type="ECO:0000256" key="8">
    <source>
        <dbReference type="SAM" id="Phobius"/>
    </source>
</evidence>
<dbReference type="EMBL" id="LXQE01000147">
    <property type="protein sequence ID" value="RCJ36880.1"/>
    <property type="molecule type" value="Genomic_DNA"/>
</dbReference>
<dbReference type="Pfam" id="PF11845">
    <property type="entry name" value="Tll0287-like"/>
    <property type="match status" value="1"/>
</dbReference>
<dbReference type="InterPro" id="IPR050398">
    <property type="entry name" value="HssS/ArlS-like"/>
</dbReference>
<accession>A0A367RMC9</accession>
<sequence length="304" mass="34350">MLNNITLKNLKIGAKFNLLLILVFIISILGSGVALSSVLQRRAQNEVSSQAEILIQMVNAVRDYTQNRIAPLLEPRLDTNPTFMPEVVPTFSSKEVFENFRKKPEFKNFFHKDATLNPTNLADKADNFETQLVERFRNEPNTLEITGFRKLSEGEVFYIAQPLKITQAKCLRCHSTPDQAPKTQLVNYGSENGFGWQLNQIVSAQIISVPSQDIFANAKRTWILIMGLLIAIFAIVVFLINFLITKYVIQRIRRIEKIAQKVSIGDMSADFEESSHDEIGGLAEAFNRMKASLKIALEMLNNQG</sequence>
<evidence type="ECO:0000256" key="2">
    <source>
        <dbReference type="ARBA" id="ARBA00004141"/>
    </source>
</evidence>
<dbReference type="PROSITE" id="PS50885">
    <property type="entry name" value="HAMP"/>
    <property type="match status" value="1"/>
</dbReference>
<dbReference type="GO" id="GO:0007165">
    <property type="term" value="P:signal transduction"/>
    <property type="evidence" value="ECO:0007669"/>
    <property type="project" value="InterPro"/>
</dbReference>
<dbReference type="GO" id="GO:0004673">
    <property type="term" value="F:protein histidine kinase activity"/>
    <property type="evidence" value="ECO:0007669"/>
    <property type="project" value="UniProtKB-EC"/>
</dbReference>
<dbReference type="PANTHER" id="PTHR45528">
    <property type="entry name" value="SENSOR HISTIDINE KINASE CPXA"/>
    <property type="match status" value="1"/>
</dbReference>
<keyword evidence="8" id="KW-0812">Transmembrane</keyword>
<dbReference type="Pfam" id="PF00672">
    <property type="entry name" value="HAMP"/>
    <property type="match status" value="1"/>
</dbReference>
<evidence type="ECO:0000256" key="3">
    <source>
        <dbReference type="ARBA" id="ARBA00012438"/>
    </source>
</evidence>
<evidence type="ECO:0000256" key="6">
    <source>
        <dbReference type="ARBA" id="ARBA00022777"/>
    </source>
</evidence>
<evidence type="ECO:0000256" key="5">
    <source>
        <dbReference type="ARBA" id="ARBA00022679"/>
    </source>
</evidence>
<comment type="catalytic activity">
    <reaction evidence="1">
        <text>ATP + protein L-histidine = ADP + protein N-phospho-L-histidine.</text>
        <dbReference type="EC" id="2.7.13.3"/>
    </reaction>
</comment>
<dbReference type="SUPFAM" id="SSF158472">
    <property type="entry name" value="HAMP domain-like"/>
    <property type="match status" value="1"/>
</dbReference>
<evidence type="ECO:0000313" key="11">
    <source>
        <dbReference type="Proteomes" id="UP000252085"/>
    </source>
</evidence>